<dbReference type="InterPro" id="IPR015897">
    <property type="entry name" value="CHK_kinase-like"/>
</dbReference>
<feature type="domain" description="CHK kinase-like" evidence="1">
    <location>
        <begin position="124"/>
        <end position="312"/>
    </location>
</feature>
<dbReference type="AlphaFoldDB" id="A0A5E4QLC5"/>
<dbReference type="SUPFAM" id="SSF56112">
    <property type="entry name" value="Protein kinase-like (PK-like)"/>
    <property type="match status" value="1"/>
</dbReference>
<dbReference type="InterPro" id="IPR004119">
    <property type="entry name" value="EcKL"/>
</dbReference>
<dbReference type="Pfam" id="PF02958">
    <property type="entry name" value="EcKL"/>
    <property type="match status" value="1"/>
</dbReference>
<dbReference type="EMBL" id="FZQP02003333">
    <property type="protein sequence ID" value="VVC97919.1"/>
    <property type="molecule type" value="Genomic_DNA"/>
</dbReference>
<dbReference type="InterPro" id="IPR011009">
    <property type="entry name" value="Kinase-like_dom_sf"/>
</dbReference>
<protein>
    <recommendedName>
        <fullName evidence="1">CHK kinase-like domain-containing protein</fullName>
    </recommendedName>
</protein>
<dbReference type="Proteomes" id="UP000324832">
    <property type="component" value="Unassembled WGS sequence"/>
</dbReference>
<evidence type="ECO:0000259" key="1">
    <source>
        <dbReference type="SMART" id="SM00587"/>
    </source>
</evidence>
<sequence>MSDAELILRTLLNRVLDERGYVPRNVKVEEVSSDGSNYTTKLFTIRVDSPEHVHLNLFAKVATLIGNLRERMGADWLYDTERFVYTELSELYEHLQDKFDVPAEDRFNFPKFYGYSAERGEETIIMENLTNAGYVSLGRFESMEWEHAASAMDTLAKLHALSFAYAKYYPERFEREAAGREYLVGGGGDPHDESTKLLWEKMMSGAVAAVKDDQKQRLTDFLLSSTDFKKYNKPNGVPVLVHGDYRLSNVLFKKVGGKLKSIVVDFQTLHAANPAVDIIYFVFLGSDELFREKYYHQLLDHYYARLCSALQRFQLDPLEVYSREKFDEDIQITLPYAVLLGVTVLPVVTVEAASAPQLAGDADIDNIIVSPNQLYQARFSGIVDDLIRLGAL</sequence>
<gene>
    <name evidence="2" type="ORF">LSINAPIS_LOCUS9101</name>
</gene>
<evidence type="ECO:0000313" key="2">
    <source>
        <dbReference type="EMBL" id="VVC97919.1"/>
    </source>
</evidence>
<dbReference type="SMART" id="SM00587">
    <property type="entry name" value="CHK"/>
    <property type="match status" value="1"/>
</dbReference>
<dbReference type="PANTHER" id="PTHR11012">
    <property type="entry name" value="PROTEIN KINASE-LIKE DOMAIN-CONTAINING"/>
    <property type="match status" value="1"/>
</dbReference>
<name>A0A5E4QLC5_9NEOP</name>
<organism evidence="2 3">
    <name type="scientific">Leptidea sinapis</name>
    <dbReference type="NCBI Taxonomy" id="189913"/>
    <lineage>
        <taxon>Eukaryota</taxon>
        <taxon>Metazoa</taxon>
        <taxon>Ecdysozoa</taxon>
        <taxon>Arthropoda</taxon>
        <taxon>Hexapoda</taxon>
        <taxon>Insecta</taxon>
        <taxon>Pterygota</taxon>
        <taxon>Neoptera</taxon>
        <taxon>Endopterygota</taxon>
        <taxon>Lepidoptera</taxon>
        <taxon>Glossata</taxon>
        <taxon>Ditrysia</taxon>
        <taxon>Papilionoidea</taxon>
        <taxon>Pieridae</taxon>
        <taxon>Dismorphiinae</taxon>
        <taxon>Leptidea</taxon>
    </lineage>
</organism>
<accession>A0A5E4QLC5</accession>
<keyword evidence="3" id="KW-1185">Reference proteome</keyword>
<dbReference type="Gene3D" id="3.90.1200.10">
    <property type="match status" value="1"/>
</dbReference>
<proteinExistence type="predicted"/>
<dbReference type="PANTHER" id="PTHR11012:SF8">
    <property type="entry name" value="JUVENILE HORMONE-INDUCIBLE PROTEIN 26"/>
    <property type="match status" value="1"/>
</dbReference>
<reference evidence="2 3" key="1">
    <citation type="submission" date="2017-07" db="EMBL/GenBank/DDBJ databases">
        <authorList>
            <person name="Talla V."/>
            <person name="Backstrom N."/>
        </authorList>
    </citation>
    <scope>NUCLEOTIDE SEQUENCE [LARGE SCALE GENOMIC DNA]</scope>
</reference>
<evidence type="ECO:0000313" key="3">
    <source>
        <dbReference type="Proteomes" id="UP000324832"/>
    </source>
</evidence>